<dbReference type="Gene3D" id="3.40.30.10">
    <property type="entry name" value="Glutaredoxin"/>
    <property type="match status" value="1"/>
</dbReference>
<organism evidence="2">
    <name type="scientific">Paraconexibacter sp. AEG42_29</name>
    <dbReference type="NCBI Taxonomy" id="2997339"/>
    <lineage>
        <taxon>Bacteria</taxon>
        <taxon>Bacillati</taxon>
        <taxon>Actinomycetota</taxon>
        <taxon>Thermoleophilia</taxon>
        <taxon>Solirubrobacterales</taxon>
        <taxon>Paraconexibacteraceae</taxon>
        <taxon>Paraconexibacter</taxon>
    </lineage>
</organism>
<reference evidence="2" key="1">
    <citation type="submission" date="2022-12" db="EMBL/GenBank/DDBJ databases">
        <title>Paraconexibacter alkalitolerans sp. nov. and Baekduia alba sp. nov., isolated from soil and emended description of the genera Paraconexibacter (Chun et al., 2020) and Baekduia (An et al., 2020).</title>
        <authorList>
            <person name="Vieira S."/>
            <person name="Huber K.J."/>
            <person name="Geppert A."/>
            <person name="Wolf J."/>
            <person name="Neumann-Schaal M."/>
            <person name="Muesken M."/>
            <person name="Overmann J."/>
        </authorList>
    </citation>
    <scope>NUCLEOTIDE SEQUENCE</scope>
    <source>
        <strain evidence="2">AEG42_29</strain>
    </source>
</reference>
<dbReference type="Pfam" id="PF01323">
    <property type="entry name" value="DSBA"/>
    <property type="match status" value="1"/>
</dbReference>
<dbReference type="RefSeq" id="WP_354700178.1">
    <property type="nucleotide sequence ID" value="NZ_CP114014.1"/>
</dbReference>
<dbReference type="AlphaFoldDB" id="A0AAU7AQH5"/>
<feature type="domain" description="DSBA-like thioredoxin" evidence="1">
    <location>
        <begin position="6"/>
        <end position="164"/>
    </location>
</feature>
<accession>A0AAU7AQH5</accession>
<evidence type="ECO:0000259" key="1">
    <source>
        <dbReference type="Pfam" id="PF01323"/>
    </source>
</evidence>
<protein>
    <recommendedName>
        <fullName evidence="1">DSBA-like thioredoxin domain-containing protein</fullName>
    </recommendedName>
</protein>
<gene>
    <name evidence="2" type="ORF">DSM112329_00442</name>
</gene>
<dbReference type="KEGG" id="parq:DSM112329_00442"/>
<dbReference type="SUPFAM" id="SSF52833">
    <property type="entry name" value="Thioredoxin-like"/>
    <property type="match status" value="1"/>
</dbReference>
<dbReference type="GO" id="GO:0016491">
    <property type="term" value="F:oxidoreductase activity"/>
    <property type="evidence" value="ECO:0007669"/>
    <property type="project" value="InterPro"/>
</dbReference>
<dbReference type="EMBL" id="CP114014">
    <property type="protein sequence ID" value="XAY03622.1"/>
    <property type="molecule type" value="Genomic_DNA"/>
</dbReference>
<name>A0AAU7AQH5_9ACTN</name>
<sequence length="283" mass="30036">MPTIEISEFTDPGCPWAFSAEPARRRLDWVYGDQLAWTPVMIGLAESGEDYESKGFTADVLSGALKEIGADHGMPIDSALRPRMAGTVPACRSVVAARLHAPTAMRALLRSLRVRCFAGALLDDPDTLAAAAEDAGLDPAQLAEWAAGDDVAAALKDDMDRARHPHPAALALDHKLADWSGGRRYTAPSYELTLDGSPDSTVVAAGFQPLLAYEVLIANLAPGLERRDTTDDVAEVLAWAGEPLATKEVAAICELSVPDARELLARAAVEHPVGADGYWSLAA</sequence>
<dbReference type="InterPro" id="IPR001853">
    <property type="entry name" value="DSBA-like_thioredoxin_dom"/>
</dbReference>
<evidence type="ECO:0000313" key="2">
    <source>
        <dbReference type="EMBL" id="XAY03622.1"/>
    </source>
</evidence>
<proteinExistence type="predicted"/>
<dbReference type="InterPro" id="IPR036249">
    <property type="entry name" value="Thioredoxin-like_sf"/>
</dbReference>